<evidence type="ECO:0000256" key="3">
    <source>
        <dbReference type="ARBA" id="ARBA00022722"/>
    </source>
</evidence>
<protein>
    <recommendedName>
        <fullName evidence="8">Ribonuclease VapC</fullName>
        <shortName evidence="8">RNase VapC</shortName>
        <ecNumber evidence="8">3.1.-.-</ecNumber>
    </recommendedName>
    <alternativeName>
        <fullName evidence="8">Toxin VapC</fullName>
    </alternativeName>
</protein>
<keyword evidence="8" id="KW-0800">Toxin</keyword>
<proteinExistence type="inferred from homology"/>
<dbReference type="PANTHER" id="PTHR33653">
    <property type="entry name" value="RIBONUCLEASE VAPC2"/>
    <property type="match status" value="1"/>
</dbReference>
<evidence type="ECO:0000256" key="1">
    <source>
        <dbReference type="ARBA" id="ARBA00001946"/>
    </source>
</evidence>
<feature type="binding site" evidence="8">
    <location>
        <position position="99"/>
    </location>
    <ligand>
        <name>Mg(2+)</name>
        <dbReference type="ChEBI" id="CHEBI:18420"/>
    </ligand>
</feature>
<dbReference type="EC" id="3.1.-.-" evidence="8"/>
<dbReference type="InterPro" id="IPR022907">
    <property type="entry name" value="VapC_family"/>
</dbReference>
<keyword evidence="3 8" id="KW-0540">Nuclease</keyword>
<evidence type="ECO:0000313" key="10">
    <source>
        <dbReference type="EMBL" id="MFC3637523.1"/>
    </source>
</evidence>
<evidence type="ECO:0000313" key="11">
    <source>
        <dbReference type="Proteomes" id="UP001595704"/>
    </source>
</evidence>
<comment type="similarity">
    <text evidence="7 8">Belongs to the PINc/VapC protein family.</text>
</comment>
<comment type="caution">
    <text evidence="10">The sequence shown here is derived from an EMBL/GenBank/DDBJ whole genome shotgun (WGS) entry which is preliminary data.</text>
</comment>
<dbReference type="SMART" id="SM00670">
    <property type="entry name" value="PINc"/>
    <property type="match status" value="1"/>
</dbReference>
<dbReference type="PANTHER" id="PTHR33653:SF1">
    <property type="entry name" value="RIBONUCLEASE VAPC2"/>
    <property type="match status" value="1"/>
</dbReference>
<gene>
    <name evidence="8" type="primary">vapC</name>
    <name evidence="10" type="ORF">ACFONL_09040</name>
</gene>
<evidence type="ECO:0000256" key="7">
    <source>
        <dbReference type="ARBA" id="ARBA00038093"/>
    </source>
</evidence>
<evidence type="ECO:0000256" key="2">
    <source>
        <dbReference type="ARBA" id="ARBA00022649"/>
    </source>
</evidence>
<feature type="binding site" evidence="8">
    <location>
        <position position="8"/>
    </location>
    <ligand>
        <name>Mg(2+)</name>
        <dbReference type="ChEBI" id="CHEBI:18420"/>
    </ligand>
</feature>
<dbReference type="Pfam" id="PF01850">
    <property type="entry name" value="PIN"/>
    <property type="match status" value="1"/>
</dbReference>
<name>A0ABV7UG11_9HYPH</name>
<evidence type="ECO:0000256" key="8">
    <source>
        <dbReference type="HAMAP-Rule" id="MF_00265"/>
    </source>
</evidence>
<dbReference type="CDD" id="cd18748">
    <property type="entry name" value="PIN_VapC4-5_FitB-like"/>
    <property type="match status" value="1"/>
</dbReference>
<reference evidence="11" key="1">
    <citation type="journal article" date="2019" name="Int. J. Syst. Evol. Microbiol.">
        <title>The Global Catalogue of Microorganisms (GCM) 10K type strain sequencing project: providing services to taxonomists for standard genome sequencing and annotation.</title>
        <authorList>
            <consortium name="The Broad Institute Genomics Platform"/>
            <consortium name="The Broad Institute Genome Sequencing Center for Infectious Disease"/>
            <person name="Wu L."/>
            <person name="Ma J."/>
        </authorList>
    </citation>
    <scope>NUCLEOTIDE SEQUENCE [LARGE SCALE GENOMIC DNA]</scope>
    <source>
        <strain evidence="11">KCTC 42282</strain>
    </source>
</reference>
<keyword evidence="4 8" id="KW-0479">Metal-binding</keyword>
<keyword evidence="2 8" id="KW-1277">Toxin-antitoxin system</keyword>
<organism evidence="10 11">
    <name type="scientific">Camelimonas fluminis</name>
    <dbReference type="NCBI Taxonomy" id="1576911"/>
    <lineage>
        <taxon>Bacteria</taxon>
        <taxon>Pseudomonadati</taxon>
        <taxon>Pseudomonadota</taxon>
        <taxon>Alphaproteobacteria</taxon>
        <taxon>Hyphomicrobiales</taxon>
        <taxon>Chelatococcaceae</taxon>
        <taxon>Camelimonas</taxon>
    </lineage>
</organism>
<keyword evidence="5 8" id="KW-0378">Hydrolase</keyword>
<dbReference type="SUPFAM" id="SSF88723">
    <property type="entry name" value="PIN domain-like"/>
    <property type="match status" value="1"/>
</dbReference>
<dbReference type="Gene3D" id="3.40.50.1010">
    <property type="entry name" value="5'-nuclease"/>
    <property type="match status" value="1"/>
</dbReference>
<evidence type="ECO:0000259" key="9">
    <source>
        <dbReference type="SMART" id="SM00670"/>
    </source>
</evidence>
<evidence type="ECO:0000256" key="4">
    <source>
        <dbReference type="ARBA" id="ARBA00022723"/>
    </source>
</evidence>
<keyword evidence="11" id="KW-1185">Reference proteome</keyword>
<comment type="function">
    <text evidence="8">Toxic component of a toxin-antitoxin (TA) system. An RNase.</text>
</comment>
<dbReference type="HAMAP" id="MF_00265">
    <property type="entry name" value="VapC_Nob1"/>
    <property type="match status" value="1"/>
</dbReference>
<dbReference type="InterPro" id="IPR050556">
    <property type="entry name" value="Type_II_TA_system_RNase"/>
</dbReference>
<accession>A0ABV7UG11</accession>
<dbReference type="InterPro" id="IPR029060">
    <property type="entry name" value="PIN-like_dom_sf"/>
</dbReference>
<keyword evidence="6 8" id="KW-0460">Magnesium</keyword>
<dbReference type="RefSeq" id="WP_191319490.1">
    <property type="nucleotide sequence ID" value="NZ_BNCG01000008.1"/>
</dbReference>
<dbReference type="InterPro" id="IPR002716">
    <property type="entry name" value="PIN_dom"/>
</dbReference>
<feature type="domain" description="PIN" evidence="9">
    <location>
        <begin position="3"/>
        <end position="122"/>
    </location>
</feature>
<evidence type="ECO:0000256" key="6">
    <source>
        <dbReference type="ARBA" id="ARBA00022842"/>
    </source>
</evidence>
<dbReference type="Proteomes" id="UP001595704">
    <property type="component" value="Unassembled WGS sequence"/>
</dbReference>
<dbReference type="EMBL" id="JBHRYC010000038">
    <property type="protein sequence ID" value="MFC3637523.1"/>
    <property type="molecule type" value="Genomic_DNA"/>
</dbReference>
<comment type="cofactor">
    <cofactor evidence="1 8">
        <name>Mg(2+)</name>
        <dbReference type="ChEBI" id="CHEBI:18420"/>
    </cofactor>
</comment>
<evidence type="ECO:0000256" key="5">
    <source>
        <dbReference type="ARBA" id="ARBA00022801"/>
    </source>
</evidence>
<sequence length="134" mass="14425">MTIQYLLDTNVISELMRNPAGKAAQRLAEIGDAGIAISIVTAAELRYGAAKKGSRKLTEKVEAILSRVPIIALEIPADAKYGEIRFALEKTGKPIGPNDLLIAAHAKALGGTLVTANLSEFKRVEDLNVENWIE</sequence>